<protein>
    <submittedName>
        <fullName evidence="3">Fibronectin type-III domain-containing protein</fullName>
    </submittedName>
</protein>
<name>A0AA85IXB0_TRIRE</name>
<evidence type="ECO:0000256" key="1">
    <source>
        <dbReference type="SAM" id="SignalP"/>
    </source>
</evidence>
<organism evidence="2 3">
    <name type="scientific">Trichobilharzia regenti</name>
    <name type="common">Nasal bird schistosome</name>
    <dbReference type="NCBI Taxonomy" id="157069"/>
    <lineage>
        <taxon>Eukaryota</taxon>
        <taxon>Metazoa</taxon>
        <taxon>Spiralia</taxon>
        <taxon>Lophotrochozoa</taxon>
        <taxon>Platyhelminthes</taxon>
        <taxon>Trematoda</taxon>
        <taxon>Digenea</taxon>
        <taxon>Strigeidida</taxon>
        <taxon>Schistosomatoidea</taxon>
        <taxon>Schistosomatidae</taxon>
        <taxon>Trichobilharzia</taxon>
    </lineage>
</organism>
<proteinExistence type="predicted"/>
<keyword evidence="1" id="KW-0732">Signal</keyword>
<reference evidence="2" key="1">
    <citation type="submission" date="2022-06" db="EMBL/GenBank/DDBJ databases">
        <authorList>
            <person name="Berger JAMES D."/>
            <person name="Berger JAMES D."/>
        </authorList>
    </citation>
    <scope>NUCLEOTIDE SEQUENCE [LARGE SCALE GENOMIC DNA]</scope>
</reference>
<dbReference type="AlphaFoldDB" id="A0AA85IXB0"/>
<keyword evidence="2" id="KW-1185">Reference proteome</keyword>
<reference evidence="3" key="2">
    <citation type="submission" date="2023-11" db="UniProtKB">
        <authorList>
            <consortium name="WormBaseParasite"/>
        </authorList>
    </citation>
    <scope>IDENTIFICATION</scope>
</reference>
<dbReference type="Proteomes" id="UP000050795">
    <property type="component" value="Unassembled WGS sequence"/>
</dbReference>
<dbReference type="WBParaSite" id="TREG1_109370.1">
    <property type="protein sequence ID" value="TREG1_109370.1"/>
    <property type="gene ID" value="TREG1_109370"/>
</dbReference>
<evidence type="ECO:0000313" key="2">
    <source>
        <dbReference type="Proteomes" id="UP000050795"/>
    </source>
</evidence>
<accession>A0AA85IXB0</accession>
<evidence type="ECO:0000313" key="3">
    <source>
        <dbReference type="WBParaSite" id="TREG1_109370.1"/>
    </source>
</evidence>
<sequence>MIKYLICCFVLYNLFMIQILPPINGTWIPMEFKINITDNKMLLLPKHESTKFNIRTKLIRTDSGYTFRSEKLTDTFEIPLSTCAQTITYKVFGLQKQTQQTNFMIKPEYLPEVQNLRITTPDDTNARTVHLNWTLNTANNKLVCPYKTYAFVESDSKRLEYETLHNHFDISCLESSKIFKIGVIVQSTQNTTVNRMVHLDYSTCEQPLIQPTVVLQV</sequence>
<feature type="signal peptide" evidence="1">
    <location>
        <begin position="1"/>
        <end position="25"/>
    </location>
</feature>
<feature type="chain" id="PRO_5041690139" evidence="1">
    <location>
        <begin position="26"/>
        <end position="217"/>
    </location>
</feature>